<dbReference type="EMBL" id="CAAKMV010000195">
    <property type="protein sequence ID" value="VIO64063.1"/>
    <property type="molecule type" value="Genomic_DNA"/>
</dbReference>
<reference evidence="2" key="1">
    <citation type="submission" date="2019-04" db="EMBL/GenBank/DDBJ databases">
        <authorList>
            <person name="Melise S."/>
            <person name="Noan J."/>
            <person name="Okalmin O."/>
        </authorList>
    </citation>
    <scope>NUCLEOTIDE SEQUENCE</scope>
    <source>
        <strain evidence="2">FN9</strain>
    </source>
</reference>
<feature type="compositionally biased region" description="Basic and acidic residues" evidence="1">
    <location>
        <begin position="198"/>
        <end position="207"/>
    </location>
</feature>
<protein>
    <submittedName>
        <fullName evidence="2">Uncharacterized protein</fullName>
    </submittedName>
</protein>
<name>A0A4E9ELV5_GIBZA</name>
<proteinExistence type="predicted"/>
<dbReference type="AlphaFoldDB" id="A0A4E9ELV5"/>
<gene>
    <name evidence="2" type="ORF">FUG_LOCUS562188</name>
</gene>
<evidence type="ECO:0000313" key="2">
    <source>
        <dbReference type="EMBL" id="VIO64063.1"/>
    </source>
</evidence>
<evidence type="ECO:0000256" key="1">
    <source>
        <dbReference type="SAM" id="MobiDB-lite"/>
    </source>
</evidence>
<feature type="region of interest" description="Disordered" evidence="1">
    <location>
        <begin position="179"/>
        <end position="252"/>
    </location>
</feature>
<organism evidence="2">
    <name type="scientific">Gibberella zeae</name>
    <name type="common">Wheat head blight fungus</name>
    <name type="synonym">Fusarium graminearum</name>
    <dbReference type="NCBI Taxonomy" id="5518"/>
    <lineage>
        <taxon>Eukaryota</taxon>
        <taxon>Fungi</taxon>
        <taxon>Dikarya</taxon>
        <taxon>Ascomycota</taxon>
        <taxon>Pezizomycotina</taxon>
        <taxon>Sordariomycetes</taxon>
        <taxon>Hypocreomycetidae</taxon>
        <taxon>Hypocreales</taxon>
        <taxon>Nectriaceae</taxon>
        <taxon>Fusarium</taxon>
    </lineage>
</organism>
<accession>A0A4E9ELV5</accession>
<sequence length="252" mass="28771">MDDTREAAKSTYESLYILPTNCLIKGFCDDIITDLTKSLALAKVLRAWSLGTTEGIKNNYRNKRMNNYFKLLCTPEEKADDKKTHKKIIHQLSHDISKEIPALSHLINSVSFTHEDARHIDADMVDIMKDKGICTKFELVLRSCEAFKQQAWLIATKEDFETVHCRIAIRYILESWDSKPSDGCKATESTQGQLASKRRYDEKDVPQKRAKTGIRSHPEAPTTENNQECLQEHQTPHIEPPTGSPSVFRGMF</sequence>